<evidence type="ECO:0000313" key="11">
    <source>
        <dbReference type="Proteomes" id="UP000287908"/>
    </source>
</evidence>
<proteinExistence type="inferred from homology"/>
<protein>
    <recommendedName>
        <fullName evidence="8 9">Cell division protein FtsL</fullName>
    </recommendedName>
</protein>
<dbReference type="GO" id="GO:0043093">
    <property type="term" value="P:FtsZ-dependent cytokinesis"/>
    <property type="evidence" value="ECO:0007669"/>
    <property type="project" value="UniProtKB-UniRule"/>
</dbReference>
<comment type="function">
    <text evidence="8">Essential cell division protein. May link together the upstream cell division proteins, which are predominantly cytoplasmic, with the downstream cell division proteins, which are predominantly periplasmic.</text>
</comment>
<keyword evidence="8" id="KW-0997">Cell inner membrane</keyword>
<evidence type="ECO:0000256" key="3">
    <source>
        <dbReference type="ARBA" id="ARBA00022618"/>
    </source>
</evidence>
<accession>A0A432ZDA1</accession>
<comment type="subunit">
    <text evidence="8">Part of a complex composed of FtsB, FtsL and FtsQ.</text>
</comment>
<dbReference type="AlphaFoldDB" id="A0A432ZDA1"/>
<evidence type="ECO:0000256" key="1">
    <source>
        <dbReference type="ARBA" id="ARBA00004401"/>
    </source>
</evidence>
<evidence type="ECO:0000256" key="6">
    <source>
        <dbReference type="ARBA" id="ARBA00023136"/>
    </source>
</evidence>
<keyword evidence="7 8" id="KW-0131">Cell cycle</keyword>
<organism evidence="10 11">
    <name type="scientific">Idiomarina seosinensis</name>
    <dbReference type="NCBI Taxonomy" id="281739"/>
    <lineage>
        <taxon>Bacteria</taxon>
        <taxon>Pseudomonadati</taxon>
        <taxon>Pseudomonadota</taxon>
        <taxon>Gammaproteobacteria</taxon>
        <taxon>Alteromonadales</taxon>
        <taxon>Idiomarinaceae</taxon>
        <taxon>Idiomarina</taxon>
    </lineage>
</organism>
<dbReference type="RefSeq" id="WP_126784618.1">
    <property type="nucleotide sequence ID" value="NZ_PIQF01000002.1"/>
</dbReference>
<evidence type="ECO:0000256" key="9">
    <source>
        <dbReference type="NCBIfam" id="TIGR02209"/>
    </source>
</evidence>
<dbReference type="EMBL" id="PIQF01000002">
    <property type="protein sequence ID" value="RUO75891.1"/>
    <property type="molecule type" value="Genomic_DNA"/>
</dbReference>
<name>A0A432ZDA1_9GAMM</name>
<evidence type="ECO:0000256" key="4">
    <source>
        <dbReference type="ARBA" id="ARBA00022692"/>
    </source>
</evidence>
<keyword evidence="4 8" id="KW-0812">Transmembrane</keyword>
<keyword evidence="11" id="KW-1185">Reference proteome</keyword>
<keyword evidence="3 8" id="KW-0132">Cell division</keyword>
<evidence type="ECO:0000256" key="7">
    <source>
        <dbReference type="ARBA" id="ARBA00023306"/>
    </source>
</evidence>
<evidence type="ECO:0000256" key="5">
    <source>
        <dbReference type="ARBA" id="ARBA00022989"/>
    </source>
</evidence>
<dbReference type="NCBIfam" id="TIGR02209">
    <property type="entry name" value="ftsL_broad"/>
    <property type="match status" value="1"/>
</dbReference>
<comment type="similarity">
    <text evidence="8">Belongs to the FtsL family.</text>
</comment>
<feature type="transmembrane region" description="Helical" evidence="8">
    <location>
        <begin position="20"/>
        <end position="41"/>
    </location>
</feature>
<evidence type="ECO:0000256" key="8">
    <source>
        <dbReference type="HAMAP-Rule" id="MF_00910"/>
    </source>
</evidence>
<dbReference type="GO" id="GO:0032153">
    <property type="term" value="C:cell division site"/>
    <property type="evidence" value="ECO:0007669"/>
    <property type="project" value="UniProtKB-UniRule"/>
</dbReference>
<keyword evidence="6 8" id="KW-0472">Membrane</keyword>
<dbReference type="GO" id="GO:0005886">
    <property type="term" value="C:plasma membrane"/>
    <property type="evidence" value="ECO:0007669"/>
    <property type="project" value="UniProtKB-SubCell"/>
</dbReference>
<gene>
    <name evidence="8 10" type="primary">ftsL</name>
    <name evidence="10" type="ORF">CWI81_07110</name>
</gene>
<reference evidence="10 11" key="1">
    <citation type="journal article" date="2011" name="Front. Microbiol.">
        <title>Genomic signatures of strain selection and enhancement in Bacillus atrophaeus var. globigii, a historical biowarfare simulant.</title>
        <authorList>
            <person name="Gibbons H.S."/>
            <person name="Broomall S.M."/>
            <person name="McNew L.A."/>
            <person name="Daligault H."/>
            <person name="Chapman C."/>
            <person name="Bruce D."/>
            <person name="Karavis M."/>
            <person name="Krepps M."/>
            <person name="McGregor P.A."/>
            <person name="Hong C."/>
            <person name="Park K.H."/>
            <person name="Akmal A."/>
            <person name="Feldman A."/>
            <person name="Lin J.S."/>
            <person name="Chang W.E."/>
            <person name="Higgs B.W."/>
            <person name="Demirev P."/>
            <person name="Lindquist J."/>
            <person name="Liem A."/>
            <person name="Fochler E."/>
            <person name="Read T.D."/>
            <person name="Tapia R."/>
            <person name="Johnson S."/>
            <person name="Bishop-Lilly K.A."/>
            <person name="Detter C."/>
            <person name="Han C."/>
            <person name="Sozhamannan S."/>
            <person name="Rosenzweig C.N."/>
            <person name="Skowronski E.W."/>
        </authorList>
    </citation>
    <scope>NUCLEOTIDE SEQUENCE [LARGE SCALE GENOMIC DNA]</scope>
    <source>
        <strain evidence="10 11">CL-SP19</strain>
    </source>
</reference>
<evidence type="ECO:0000313" key="10">
    <source>
        <dbReference type="EMBL" id="RUO75891.1"/>
    </source>
</evidence>
<dbReference type="HAMAP" id="MF_00910">
    <property type="entry name" value="FtsL"/>
    <property type="match status" value="1"/>
</dbReference>
<keyword evidence="5 8" id="KW-1133">Transmembrane helix</keyword>
<sequence length="105" mass="12474">MTKQRYPALPIMLLQDLRRYKWVILLTLLVVGTALTVIYIAHQNRQLTAERDQLLSDRDLLDREWRHLVIEQNSLTEHSRVERIAAQQLDMVEVSSKREVLVPWQ</sequence>
<evidence type="ECO:0000256" key="2">
    <source>
        <dbReference type="ARBA" id="ARBA00022475"/>
    </source>
</evidence>
<dbReference type="PANTHER" id="PTHR37479">
    <property type="entry name" value="CELL DIVISION PROTEIN FTSL"/>
    <property type="match status" value="1"/>
</dbReference>
<keyword evidence="2 8" id="KW-1003">Cell membrane</keyword>
<dbReference type="PANTHER" id="PTHR37479:SF1">
    <property type="entry name" value="CELL DIVISION PROTEIN FTSL"/>
    <property type="match status" value="1"/>
</dbReference>
<comment type="caution">
    <text evidence="10">The sequence shown here is derived from an EMBL/GenBank/DDBJ whole genome shotgun (WGS) entry which is preliminary data.</text>
</comment>
<dbReference type="OrthoDB" id="6196803at2"/>
<dbReference type="InterPro" id="IPR011922">
    <property type="entry name" value="Cell_div_FtsL"/>
</dbReference>
<dbReference type="Proteomes" id="UP000287908">
    <property type="component" value="Unassembled WGS sequence"/>
</dbReference>
<comment type="subcellular location">
    <subcellularLocation>
        <location evidence="8">Cell inner membrane</location>
        <topology evidence="8">Single-pass type II membrane protein</topology>
    </subcellularLocation>
    <subcellularLocation>
        <location evidence="1">Cell membrane</location>
        <topology evidence="1">Single-pass type II membrane protein</topology>
    </subcellularLocation>
    <text evidence="8">Localizes to the division septum where it forms a ring structure.</text>
</comment>
<dbReference type="Pfam" id="PF04999">
    <property type="entry name" value="FtsL"/>
    <property type="match status" value="1"/>
</dbReference>